<dbReference type="STRING" id="1348632.GCA_001591745_00185"/>
<dbReference type="SUPFAM" id="SSF47413">
    <property type="entry name" value="lambda repressor-like DNA-binding domains"/>
    <property type="match status" value="1"/>
</dbReference>
<name>A0A2A5S440_9LACT</name>
<feature type="domain" description="HTH cro/C1-type" evidence="3">
    <location>
        <begin position="7"/>
        <end position="61"/>
    </location>
</feature>
<gene>
    <name evidence="4" type="ORF">RU87_GL000034</name>
</gene>
<dbReference type="GO" id="GO:0003677">
    <property type="term" value="F:DNA binding"/>
    <property type="evidence" value="ECO:0007669"/>
    <property type="project" value="UniProtKB-KW"/>
</dbReference>
<keyword evidence="2" id="KW-0472">Membrane</keyword>
<dbReference type="CDD" id="cd00093">
    <property type="entry name" value="HTH_XRE"/>
    <property type="match status" value="1"/>
</dbReference>
<reference evidence="4 5" key="1">
    <citation type="submission" date="2014-12" db="EMBL/GenBank/DDBJ databases">
        <title>Draft genome sequences of 10 type strains of Lactococcus.</title>
        <authorList>
            <person name="Sun Z."/>
            <person name="Zhong Z."/>
            <person name="Liu W."/>
            <person name="Zhang W."/>
            <person name="Zhang H."/>
        </authorList>
    </citation>
    <scope>NUCLEOTIDE SEQUENCE [LARGE SCALE GENOMIC DNA]</scope>
    <source>
        <strain evidence="4 5">DSM 20686</strain>
    </source>
</reference>
<dbReference type="Pfam" id="PF01381">
    <property type="entry name" value="HTH_3"/>
    <property type="match status" value="1"/>
</dbReference>
<keyword evidence="5" id="KW-1185">Reference proteome</keyword>
<sequence length="244" mass="28488">MDIGERLKKYRKHNGLTQEQVAEKIYVSRATISSWETNRTFPDIEKIIYLSDLYDISLDKLLKEEPSIMENVKKDRKKLKHYKLTKLLLYVIIGLFISYTAFWFITVYPKNQRLSTWEHTASNNYLKQNGYTFQAHEQKILEPLHNGNIPISTYRGSTFDITIDGNKVYANLYGGLQRSNPSVAKDVAVSYELDRHNIDRSIKNILQSKERSDQAKQLLQVYKTELENDISATQKVWNMINTGK</sequence>
<evidence type="ECO:0000256" key="2">
    <source>
        <dbReference type="SAM" id="Phobius"/>
    </source>
</evidence>
<keyword evidence="2" id="KW-0812">Transmembrane</keyword>
<dbReference type="Proteomes" id="UP000242246">
    <property type="component" value="Unassembled WGS sequence"/>
</dbReference>
<dbReference type="Gene3D" id="1.10.260.40">
    <property type="entry name" value="lambda repressor-like DNA-binding domains"/>
    <property type="match status" value="1"/>
</dbReference>
<dbReference type="SMART" id="SM00530">
    <property type="entry name" value="HTH_XRE"/>
    <property type="match status" value="1"/>
</dbReference>
<keyword evidence="2" id="KW-1133">Transmembrane helix</keyword>
<evidence type="ECO:0000313" key="5">
    <source>
        <dbReference type="Proteomes" id="UP000242246"/>
    </source>
</evidence>
<dbReference type="InterPro" id="IPR010982">
    <property type="entry name" value="Lambda_DNA-bd_dom_sf"/>
</dbReference>
<evidence type="ECO:0000256" key="1">
    <source>
        <dbReference type="ARBA" id="ARBA00023125"/>
    </source>
</evidence>
<dbReference type="PROSITE" id="PS50943">
    <property type="entry name" value="HTH_CROC1"/>
    <property type="match status" value="1"/>
</dbReference>
<keyword evidence="1" id="KW-0238">DNA-binding</keyword>
<proteinExistence type="predicted"/>
<dbReference type="PANTHER" id="PTHR46558:SF15">
    <property type="entry name" value="HELIX-TURN-HELIX DOMAIN PROTEIN"/>
    <property type="match status" value="1"/>
</dbReference>
<evidence type="ECO:0000259" key="3">
    <source>
        <dbReference type="PROSITE" id="PS50943"/>
    </source>
</evidence>
<evidence type="ECO:0000313" key="4">
    <source>
        <dbReference type="EMBL" id="PCS08211.1"/>
    </source>
</evidence>
<dbReference type="OrthoDB" id="9805856at2"/>
<protein>
    <recommendedName>
        <fullName evidence="3">HTH cro/C1-type domain-containing protein</fullName>
    </recommendedName>
</protein>
<comment type="caution">
    <text evidence="4">The sequence shown here is derived from an EMBL/GenBank/DDBJ whole genome shotgun (WGS) entry which is preliminary data.</text>
</comment>
<dbReference type="EMBL" id="JXJX01000001">
    <property type="protein sequence ID" value="PCS08211.1"/>
    <property type="molecule type" value="Genomic_DNA"/>
</dbReference>
<dbReference type="InterPro" id="IPR001387">
    <property type="entry name" value="Cro/C1-type_HTH"/>
</dbReference>
<dbReference type="RefSeq" id="WP_068159953.1">
    <property type="nucleotide sequence ID" value="NZ_JXJX01000001.1"/>
</dbReference>
<accession>A0A2A5S440</accession>
<dbReference type="PANTHER" id="PTHR46558">
    <property type="entry name" value="TRACRIPTIONAL REGULATORY PROTEIN-RELATED-RELATED"/>
    <property type="match status" value="1"/>
</dbReference>
<organism evidence="4 5">
    <name type="scientific">Pseudolactococcus plantarum</name>
    <dbReference type="NCBI Taxonomy" id="1365"/>
    <lineage>
        <taxon>Bacteria</taxon>
        <taxon>Bacillati</taxon>
        <taxon>Bacillota</taxon>
        <taxon>Bacilli</taxon>
        <taxon>Lactobacillales</taxon>
        <taxon>Streptococcaceae</taxon>
        <taxon>Pseudolactococcus</taxon>
    </lineage>
</organism>
<dbReference type="AlphaFoldDB" id="A0A2A5S440"/>
<feature type="transmembrane region" description="Helical" evidence="2">
    <location>
        <begin position="87"/>
        <end position="105"/>
    </location>
</feature>